<accession>A0A1F6GBZ9</accession>
<gene>
    <name evidence="9" type="ORF">A2V95_00415</name>
</gene>
<dbReference type="Proteomes" id="UP000178149">
    <property type="component" value="Unassembled WGS sequence"/>
</dbReference>
<dbReference type="EMBL" id="MFMV01000055">
    <property type="protein sequence ID" value="OGG95638.1"/>
    <property type="molecule type" value="Genomic_DNA"/>
</dbReference>
<evidence type="ECO:0000259" key="8">
    <source>
        <dbReference type="Pfam" id="PF02223"/>
    </source>
</evidence>
<feature type="domain" description="Thymidylate kinase-like" evidence="8">
    <location>
        <begin position="8"/>
        <end position="160"/>
    </location>
</feature>
<keyword evidence="3" id="KW-0808">Transferase</keyword>
<evidence type="ECO:0000313" key="10">
    <source>
        <dbReference type="Proteomes" id="UP000178149"/>
    </source>
</evidence>
<evidence type="ECO:0000256" key="7">
    <source>
        <dbReference type="ARBA" id="ARBA00022840"/>
    </source>
</evidence>
<keyword evidence="4" id="KW-0545">Nucleotide biosynthesis</keyword>
<dbReference type="InterPro" id="IPR027417">
    <property type="entry name" value="P-loop_NTPase"/>
</dbReference>
<dbReference type="PANTHER" id="PTHR10344">
    <property type="entry name" value="THYMIDYLATE KINASE"/>
    <property type="match status" value="1"/>
</dbReference>
<dbReference type="InterPro" id="IPR039430">
    <property type="entry name" value="Thymidylate_kin-like_dom"/>
</dbReference>
<keyword evidence="5" id="KW-0547">Nucleotide-binding</keyword>
<reference evidence="9 10" key="1">
    <citation type="journal article" date="2016" name="Nat. Commun.">
        <title>Thousands of microbial genomes shed light on interconnected biogeochemical processes in an aquifer system.</title>
        <authorList>
            <person name="Anantharaman K."/>
            <person name="Brown C.T."/>
            <person name="Hug L.A."/>
            <person name="Sharon I."/>
            <person name="Castelle C.J."/>
            <person name="Probst A.J."/>
            <person name="Thomas B.C."/>
            <person name="Singh A."/>
            <person name="Wilkins M.J."/>
            <person name="Karaoz U."/>
            <person name="Brodie E.L."/>
            <person name="Williams K.H."/>
            <person name="Hubbard S.S."/>
            <person name="Banfield J.F."/>
        </authorList>
    </citation>
    <scope>NUCLEOTIDE SEQUENCE [LARGE SCALE GENOMIC DNA]</scope>
</reference>
<evidence type="ECO:0000256" key="2">
    <source>
        <dbReference type="ARBA" id="ARBA00012980"/>
    </source>
</evidence>
<sequence length="165" mass="18891">MKGKLIVIEGIDGSGKATQTKKLVEYFRSQGRRVETFSFPRHGQKFFGLLVDEYLNNEFGDAAKFNPKVASLFYACDRWEVKEMILNWLNAGKTVVLDRYVTSNMGHQLSKLKTTKEKNALLNWLIELEFKTFKIPKPDLVIFLDVDADTASKLMAQRSSVGKEY</sequence>
<dbReference type="GO" id="GO:0006233">
    <property type="term" value="P:dTDP biosynthetic process"/>
    <property type="evidence" value="ECO:0007669"/>
    <property type="project" value="InterPro"/>
</dbReference>
<dbReference type="Gene3D" id="3.40.50.300">
    <property type="entry name" value="P-loop containing nucleotide triphosphate hydrolases"/>
    <property type="match status" value="1"/>
</dbReference>
<organism evidence="9 10">
    <name type="scientific">Candidatus Kuenenbacteria bacterium RBG_16_41_7</name>
    <dbReference type="NCBI Taxonomy" id="1798560"/>
    <lineage>
        <taxon>Bacteria</taxon>
        <taxon>Candidatus Kueneniibacteriota</taxon>
    </lineage>
</organism>
<evidence type="ECO:0000256" key="5">
    <source>
        <dbReference type="ARBA" id="ARBA00022741"/>
    </source>
</evidence>
<name>A0A1F6GBZ9_9BACT</name>
<dbReference type="GO" id="GO:0004550">
    <property type="term" value="F:nucleoside diphosphate kinase activity"/>
    <property type="evidence" value="ECO:0007669"/>
    <property type="project" value="TreeGrafter"/>
</dbReference>
<evidence type="ECO:0000256" key="4">
    <source>
        <dbReference type="ARBA" id="ARBA00022727"/>
    </source>
</evidence>
<dbReference type="EC" id="2.7.4.9" evidence="2"/>
<feature type="non-terminal residue" evidence="9">
    <location>
        <position position="165"/>
    </location>
</feature>
<evidence type="ECO:0000256" key="6">
    <source>
        <dbReference type="ARBA" id="ARBA00022777"/>
    </source>
</evidence>
<dbReference type="GO" id="GO:0006235">
    <property type="term" value="P:dTTP biosynthetic process"/>
    <property type="evidence" value="ECO:0007669"/>
    <property type="project" value="TreeGrafter"/>
</dbReference>
<proteinExistence type="inferred from homology"/>
<keyword evidence="7" id="KW-0067">ATP-binding</keyword>
<dbReference type="GO" id="GO:0005829">
    <property type="term" value="C:cytosol"/>
    <property type="evidence" value="ECO:0007669"/>
    <property type="project" value="TreeGrafter"/>
</dbReference>
<dbReference type="GO" id="GO:0006227">
    <property type="term" value="P:dUDP biosynthetic process"/>
    <property type="evidence" value="ECO:0007669"/>
    <property type="project" value="TreeGrafter"/>
</dbReference>
<comment type="similarity">
    <text evidence="1">Belongs to the thymidylate kinase family.</text>
</comment>
<dbReference type="SUPFAM" id="SSF52540">
    <property type="entry name" value="P-loop containing nucleoside triphosphate hydrolases"/>
    <property type="match status" value="1"/>
</dbReference>
<dbReference type="PANTHER" id="PTHR10344:SF1">
    <property type="entry name" value="THYMIDYLATE KINASE"/>
    <property type="match status" value="1"/>
</dbReference>
<dbReference type="AlphaFoldDB" id="A0A1F6GBZ9"/>
<dbReference type="InterPro" id="IPR018094">
    <property type="entry name" value="Thymidylate_kinase"/>
</dbReference>
<evidence type="ECO:0000256" key="1">
    <source>
        <dbReference type="ARBA" id="ARBA00009776"/>
    </source>
</evidence>
<dbReference type="GO" id="GO:0005524">
    <property type="term" value="F:ATP binding"/>
    <property type="evidence" value="ECO:0007669"/>
    <property type="project" value="UniProtKB-KW"/>
</dbReference>
<evidence type="ECO:0000256" key="3">
    <source>
        <dbReference type="ARBA" id="ARBA00022679"/>
    </source>
</evidence>
<dbReference type="GO" id="GO:0004798">
    <property type="term" value="F:dTMP kinase activity"/>
    <property type="evidence" value="ECO:0007669"/>
    <property type="project" value="UniProtKB-EC"/>
</dbReference>
<protein>
    <recommendedName>
        <fullName evidence="2">dTMP kinase</fullName>
        <ecNumber evidence="2">2.7.4.9</ecNumber>
    </recommendedName>
</protein>
<dbReference type="NCBIfam" id="TIGR00041">
    <property type="entry name" value="DTMP_kinase"/>
    <property type="match status" value="1"/>
</dbReference>
<dbReference type="CDD" id="cd01672">
    <property type="entry name" value="TMPK"/>
    <property type="match status" value="1"/>
</dbReference>
<dbReference type="Pfam" id="PF02223">
    <property type="entry name" value="Thymidylate_kin"/>
    <property type="match status" value="1"/>
</dbReference>
<keyword evidence="6 9" id="KW-0418">Kinase</keyword>
<evidence type="ECO:0000313" key="9">
    <source>
        <dbReference type="EMBL" id="OGG95638.1"/>
    </source>
</evidence>
<comment type="caution">
    <text evidence="9">The sequence shown here is derived from an EMBL/GenBank/DDBJ whole genome shotgun (WGS) entry which is preliminary data.</text>
</comment>